<dbReference type="AlphaFoldDB" id="A0AA36HMV9"/>
<name>A0AA36HMV9_9DINO</name>
<feature type="region of interest" description="Disordered" evidence="2">
    <location>
        <begin position="1"/>
        <end position="296"/>
    </location>
</feature>
<feature type="compositionally biased region" description="Basic and acidic residues" evidence="2">
    <location>
        <begin position="123"/>
        <end position="144"/>
    </location>
</feature>
<feature type="compositionally biased region" description="Basic and acidic residues" evidence="2">
    <location>
        <begin position="286"/>
        <end position="296"/>
    </location>
</feature>
<keyword evidence="5" id="KW-1185">Reference proteome</keyword>
<feature type="compositionally biased region" description="Acidic residues" evidence="2">
    <location>
        <begin position="1"/>
        <end position="15"/>
    </location>
</feature>
<dbReference type="InterPro" id="IPR035979">
    <property type="entry name" value="RBD_domain_sf"/>
</dbReference>
<dbReference type="Gene3D" id="3.30.70.330">
    <property type="match status" value="2"/>
</dbReference>
<gene>
    <name evidence="4" type="ORF">EVOR1521_LOCUS1632</name>
</gene>
<feature type="compositionally biased region" description="Basic and acidic residues" evidence="2">
    <location>
        <begin position="73"/>
        <end position="88"/>
    </location>
</feature>
<sequence>MDCWLDLDSDGEIEDPPANSAGQAPDASTKQEPHSPVAASNAHEASPNETPEGELEHKVDVAKSEADAEESEASPKETPEGKLHHKEADAEESEAEAANSEADVAKSEADVAKGEADAEESEASPKETPEGKLDHNEADAKDSEAEAANSEVDVAKSEADAEESEADAEDSEAEAAKSEVVAKSEADAEESEDAKPASETEVTEHTVSSHARGERKRRRRRSGRSGLSGRSRSRRGRRRRRHCHREHRSRHRRSGLRRQRGGGLAARTEKSGSPLARGQRKRRRLSQPEEAREKEAKGLREVYVGGLCWSAARKEVIIRAFDSAFQELPEYRARYAGLSNPIVNVHFPQDQGARSTPSVRPSFASTFAFVEFVDTILARTALELSGLQIGGRSARICQASAGMQPEGQFLDVEPLRQQAKIPHTGGPGSQMLLTVWIGSFPQRIVRDEMQRKAAADAEQKPISDDRESFAFQLGAAALQLPGVRQRYPELRRPVLTMRFSECNRFAFTDFSTELLASSVVAAGQLSLENGMKIRTGWPVGATNAEERAPPPLAEDGSICAKPQAFVASVGAIHEEDLIERMDCEVFLGGVQGLEVQDLWSGLTKLLSGLQSYNAEFGHLSLPIVNMRLGTGPFAFARMADPRLASTAIALGEMVVNRRMVHLRRPSSFHDKPAAPLDLNPKTSTLPLPPPPKLLTTAPDPVEKENPPAPPAVPPPTHSIWVGNLPGKADLCGSDDEDTSNQELLVQRLDQRLVELAMKLPSYDFEDGPPIKRISMHHSLSFAFVEIVGSQERVEELMSAFDNKDFMGKSLEVNWSRRRKDCLFMRQFPRRSSTTWVADVPKGILQLLPDMAKRIEGYAKSECAMQIDQL</sequence>
<keyword evidence="1" id="KW-0694">RNA-binding</keyword>
<evidence type="ECO:0000256" key="2">
    <source>
        <dbReference type="SAM" id="MobiDB-lite"/>
    </source>
</evidence>
<feature type="compositionally biased region" description="Basic and acidic residues" evidence="2">
    <location>
        <begin position="174"/>
        <end position="186"/>
    </location>
</feature>
<evidence type="ECO:0000313" key="5">
    <source>
        <dbReference type="Proteomes" id="UP001178507"/>
    </source>
</evidence>
<dbReference type="GO" id="GO:0003723">
    <property type="term" value="F:RNA binding"/>
    <property type="evidence" value="ECO:0007669"/>
    <property type="project" value="UniProtKB-UniRule"/>
</dbReference>
<evidence type="ECO:0000259" key="3">
    <source>
        <dbReference type="PROSITE" id="PS50102"/>
    </source>
</evidence>
<feature type="region of interest" description="Disordered" evidence="2">
    <location>
        <begin position="666"/>
        <end position="711"/>
    </location>
</feature>
<dbReference type="InterPro" id="IPR000504">
    <property type="entry name" value="RRM_dom"/>
</dbReference>
<feature type="domain" description="RRM" evidence="3">
    <location>
        <begin position="300"/>
        <end position="401"/>
    </location>
</feature>
<comment type="caution">
    <text evidence="4">The sequence shown here is derived from an EMBL/GenBank/DDBJ whole genome shotgun (WGS) entry which is preliminary data.</text>
</comment>
<feature type="compositionally biased region" description="Acidic residues" evidence="2">
    <location>
        <begin position="160"/>
        <end position="173"/>
    </location>
</feature>
<dbReference type="SUPFAM" id="SSF54928">
    <property type="entry name" value="RNA-binding domain, RBD"/>
    <property type="match status" value="2"/>
</dbReference>
<feature type="compositionally biased region" description="Basic and acidic residues" evidence="2">
    <location>
        <begin position="103"/>
        <end position="116"/>
    </location>
</feature>
<accession>A0AA36HMV9</accession>
<protein>
    <recommendedName>
        <fullName evidence="3">RRM domain-containing protein</fullName>
    </recommendedName>
</protein>
<dbReference type="EMBL" id="CAUJNA010000066">
    <property type="protein sequence ID" value="CAJ1371289.1"/>
    <property type="molecule type" value="Genomic_DNA"/>
</dbReference>
<dbReference type="InterPro" id="IPR012677">
    <property type="entry name" value="Nucleotide-bd_a/b_plait_sf"/>
</dbReference>
<proteinExistence type="predicted"/>
<reference evidence="4" key="1">
    <citation type="submission" date="2023-08" db="EMBL/GenBank/DDBJ databases">
        <authorList>
            <person name="Chen Y."/>
            <person name="Shah S."/>
            <person name="Dougan E. K."/>
            <person name="Thang M."/>
            <person name="Chan C."/>
        </authorList>
    </citation>
    <scope>NUCLEOTIDE SEQUENCE</scope>
</reference>
<evidence type="ECO:0000256" key="1">
    <source>
        <dbReference type="PROSITE-ProRule" id="PRU00176"/>
    </source>
</evidence>
<dbReference type="Proteomes" id="UP001178507">
    <property type="component" value="Unassembled WGS sequence"/>
</dbReference>
<feature type="compositionally biased region" description="Polar residues" evidence="2">
    <location>
        <begin position="20"/>
        <end position="30"/>
    </location>
</feature>
<feature type="compositionally biased region" description="Basic and acidic residues" evidence="2">
    <location>
        <begin position="193"/>
        <end position="204"/>
    </location>
</feature>
<feature type="compositionally biased region" description="Basic and acidic residues" evidence="2">
    <location>
        <begin position="54"/>
        <end position="66"/>
    </location>
</feature>
<dbReference type="PROSITE" id="PS50102">
    <property type="entry name" value="RRM"/>
    <property type="match status" value="1"/>
</dbReference>
<feature type="compositionally biased region" description="Basic residues" evidence="2">
    <location>
        <begin position="231"/>
        <end position="260"/>
    </location>
</feature>
<evidence type="ECO:0000313" key="4">
    <source>
        <dbReference type="EMBL" id="CAJ1371289.1"/>
    </source>
</evidence>
<organism evidence="4 5">
    <name type="scientific">Effrenium voratum</name>
    <dbReference type="NCBI Taxonomy" id="2562239"/>
    <lineage>
        <taxon>Eukaryota</taxon>
        <taxon>Sar</taxon>
        <taxon>Alveolata</taxon>
        <taxon>Dinophyceae</taxon>
        <taxon>Suessiales</taxon>
        <taxon>Symbiodiniaceae</taxon>
        <taxon>Effrenium</taxon>
    </lineage>
</organism>
<feature type="compositionally biased region" description="Basic residues" evidence="2">
    <location>
        <begin position="213"/>
        <end position="223"/>
    </location>
</feature>